<dbReference type="PANTHER" id="PTHR38099">
    <property type="entry name" value="LARGE RIBOSOMAL RNA SUBUNIT ACCUMULATION PROTEIN YCED"/>
    <property type="match status" value="1"/>
</dbReference>
<dbReference type="GO" id="GO:0005829">
    <property type="term" value="C:cytosol"/>
    <property type="evidence" value="ECO:0007669"/>
    <property type="project" value="TreeGrafter"/>
</dbReference>
<dbReference type="EMBL" id="VKAD01000001">
    <property type="protein sequence ID" value="TXR53521.1"/>
    <property type="molecule type" value="Genomic_DNA"/>
</dbReference>
<dbReference type="GO" id="GO:0042254">
    <property type="term" value="P:ribosome biogenesis"/>
    <property type="evidence" value="ECO:0007669"/>
    <property type="project" value="UniProtKB-KW"/>
</dbReference>
<dbReference type="RefSeq" id="WP_147712921.1">
    <property type="nucleotide sequence ID" value="NZ_VKAD01000001.1"/>
</dbReference>
<evidence type="ECO:0000256" key="1">
    <source>
        <dbReference type="ARBA" id="ARBA00002868"/>
    </source>
</evidence>
<dbReference type="Pfam" id="PF02620">
    <property type="entry name" value="YceD"/>
    <property type="match status" value="1"/>
</dbReference>
<comment type="function">
    <text evidence="1">Plays a role in synthesis, processing and/or stability of 23S rRNA.</text>
</comment>
<comment type="similarity">
    <text evidence="2">Belongs to the DUF177 domain family.</text>
</comment>
<evidence type="ECO:0000256" key="4">
    <source>
        <dbReference type="ARBA" id="ARBA00022517"/>
    </source>
</evidence>
<evidence type="ECO:0000256" key="3">
    <source>
        <dbReference type="ARBA" id="ARBA00015716"/>
    </source>
</evidence>
<keyword evidence="7" id="KW-1185">Reference proteome</keyword>
<dbReference type="PANTHER" id="PTHR38099:SF1">
    <property type="entry name" value="LARGE RIBOSOMAL RNA SUBUNIT ACCUMULATION PROTEIN YCED"/>
    <property type="match status" value="1"/>
</dbReference>
<accession>A0A5C8Z8N5</accession>
<sequence length="170" mass="18860">MSNFEMPENINPYQLADKQAGLEGVVPALRLNRLSQAVVSIDKSAEAQLSFKRDDSGRRVIEGKVFCAVSLECQRCMEPYPVELSGEFTLAIVYNDEMARALPAGLDSLLHLPDEQLDVASIIEDELLLCLPMHAMHPEGDCKIETQFGLDEVEDAPSKPNPFDVLKDLK</sequence>
<name>A0A5C8Z8N5_9GAMM</name>
<comment type="caution">
    <text evidence="6">The sequence shown here is derived from an EMBL/GenBank/DDBJ whole genome shotgun (WGS) entry which is preliminary data.</text>
</comment>
<dbReference type="InterPro" id="IPR003772">
    <property type="entry name" value="YceD"/>
</dbReference>
<evidence type="ECO:0000256" key="5">
    <source>
        <dbReference type="ARBA" id="ARBA00031841"/>
    </source>
</evidence>
<organism evidence="6 7">
    <name type="scientific">Reinekea thalattae</name>
    <dbReference type="NCBI Taxonomy" id="2593301"/>
    <lineage>
        <taxon>Bacteria</taxon>
        <taxon>Pseudomonadati</taxon>
        <taxon>Pseudomonadota</taxon>
        <taxon>Gammaproteobacteria</taxon>
        <taxon>Oceanospirillales</taxon>
        <taxon>Saccharospirillaceae</taxon>
        <taxon>Reinekea</taxon>
    </lineage>
</organism>
<protein>
    <recommendedName>
        <fullName evidence="3">Large ribosomal RNA subunit accumulation protein YceD</fullName>
    </recommendedName>
    <alternativeName>
        <fullName evidence="5">23S rRNA accumulation protein YceD</fullName>
    </alternativeName>
</protein>
<reference evidence="6 7" key="1">
    <citation type="submission" date="2019-07" db="EMBL/GenBank/DDBJ databases">
        <title>Reinekea sp. strain SSH23 genome sequencing and assembly.</title>
        <authorList>
            <person name="Kim I."/>
        </authorList>
    </citation>
    <scope>NUCLEOTIDE SEQUENCE [LARGE SCALE GENOMIC DNA]</scope>
    <source>
        <strain evidence="6 7">SSH23</strain>
    </source>
</reference>
<keyword evidence="4" id="KW-0690">Ribosome biogenesis</keyword>
<proteinExistence type="inferred from homology"/>
<gene>
    <name evidence="6" type="ORF">FME95_02835</name>
</gene>
<dbReference type="OrthoDB" id="9786771at2"/>
<dbReference type="Proteomes" id="UP000321764">
    <property type="component" value="Unassembled WGS sequence"/>
</dbReference>
<dbReference type="AlphaFoldDB" id="A0A5C8Z8N5"/>
<evidence type="ECO:0000313" key="6">
    <source>
        <dbReference type="EMBL" id="TXR53521.1"/>
    </source>
</evidence>
<dbReference type="InterPro" id="IPR039255">
    <property type="entry name" value="YceD_bac"/>
</dbReference>
<evidence type="ECO:0000313" key="7">
    <source>
        <dbReference type="Proteomes" id="UP000321764"/>
    </source>
</evidence>
<evidence type="ECO:0000256" key="2">
    <source>
        <dbReference type="ARBA" id="ARBA00010740"/>
    </source>
</evidence>